<evidence type="ECO:0000256" key="10">
    <source>
        <dbReference type="ARBA" id="ARBA00022962"/>
    </source>
</evidence>
<dbReference type="EC" id="1.4.7.1" evidence="17"/>
<keyword evidence="12" id="KW-0408">Iron</keyword>
<dbReference type="PANTHER" id="PTHR11938">
    <property type="entry name" value="FAD NADPH DEHYDROGENASE/OXIDOREDUCTASE"/>
    <property type="match status" value="1"/>
</dbReference>
<reference evidence="20" key="2">
    <citation type="journal article" date="2017" name="Nat. Plants">
        <title>The Aegilops tauschii genome reveals multiple impacts of transposons.</title>
        <authorList>
            <person name="Zhao G."/>
            <person name="Zou C."/>
            <person name="Li K."/>
            <person name="Wang K."/>
            <person name="Li T."/>
            <person name="Gao L."/>
            <person name="Zhang X."/>
            <person name="Wang H."/>
            <person name="Yang Z."/>
            <person name="Liu X."/>
            <person name="Jiang W."/>
            <person name="Mao L."/>
            <person name="Kong X."/>
            <person name="Jiao Y."/>
            <person name="Jia J."/>
        </authorList>
    </citation>
    <scope>NUCLEOTIDE SEQUENCE [LARGE SCALE GENOMIC DNA]</scope>
    <source>
        <strain evidence="20">cv. AL8/78</strain>
    </source>
</reference>
<evidence type="ECO:0000256" key="3">
    <source>
        <dbReference type="ARBA" id="ARBA00004802"/>
    </source>
</evidence>
<organism evidence="19 20">
    <name type="scientific">Aegilops tauschii subsp. strangulata</name>
    <name type="common">Goatgrass</name>
    <dbReference type="NCBI Taxonomy" id="200361"/>
    <lineage>
        <taxon>Eukaryota</taxon>
        <taxon>Viridiplantae</taxon>
        <taxon>Streptophyta</taxon>
        <taxon>Embryophyta</taxon>
        <taxon>Tracheophyta</taxon>
        <taxon>Spermatophyta</taxon>
        <taxon>Magnoliopsida</taxon>
        <taxon>Liliopsida</taxon>
        <taxon>Poales</taxon>
        <taxon>Poaceae</taxon>
        <taxon>BOP clade</taxon>
        <taxon>Pooideae</taxon>
        <taxon>Triticodae</taxon>
        <taxon>Triticeae</taxon>
        <taxon>Triticinae</taxon>
        <taxon>Aegilops</taxon>
    </lineage>
</organism>
<dbReference type="Pfam" id="PF00310">
    <property type="entry name" value="GATase_2"/>
    <property type="match status" value="1"/>
</dbReference>
<comment type="pathway">
    <text evidence="4">Nitrogen metabolism.</text>
</comment>
<keyword evidence="13" id="KW-0411">Iron-sulfur</keyword>
<dbReference type="GO" id="GO:0019676">
    <property type="term" value="P:ammonia assimilation cycle"/>
    <property type="evidence" value="ECO:0007669"/>
    <property type="project" value="TreeGrafter"/>
</dbReference>
<evidence type="ECO:0000256" key="2">
    <source>
        <dbReference type="ARBA" id="ARBA00001927"/>
    </source>
</evidence>
<reference evidence="19" key="3">
    <citation type="journal article" date="2017" name="Nature">
        <title>Genome sequence of the progenitor of the wheat D genome Aegilops tauschii.</title>
        <authorList>
            <person name="Luo M.C."/>
            <person name="Gu Y.Q."/>
            <person name="Puiu D."/>
            <person name="Wang H."/>
            <person name="Twardziok S.O."/>
            <person name="Deal K.R."/>
            <person name="Huo N."/>
            <person name="Zhu T."/>
            <person name="Wang L."/>
            <person name="Wang Y."/>
            <person name="McGuire P.E."/>
            <person name="Liu S."/>
            <person name="Long H."/>
            <person name="Ramasamy R.K."/>
            <person name="Rodriguez J.C."/>
            <person name="Van S.L."/>
            <person name="Yuan L."/>
            <person name="Wang Z."/>
            <person name="Xia Z."/>
            <person name="Xiao L."/>
            <person name="Anderson O.D."/>
            <person name="Ouyang S."/>
            <person name="Liang Y."/>
            <person name="Zimin A.V."/>
            <person name="Pertea G."/>
            <person name="Qi P."/>
            <person name="Bennetzen J.L."/>
            <person name="Dai X."/>
            <person name="Dawson M.W."/>
            <person name="Muller H.G."/>
            <person name="Kugler K."/>
            <person name="Rivarola-Duarte L."/>
            <person name="Spannagl M."/>
            <person name="Mayer K.F.X."/>
            <person name="Lu F.H."/>
            <person name="Bevan M.W."/>
            <person name="Leroy P."/>
            <person name="Li P."/>
            <person name="You F.M."/>
            <person name="Sun Q."/>
            <person name="Liu Z."/>
            <person name="Lyons E."/>
            <person name="Wicker T."/>
            <person name="Salzberg S.L."/>
            <person name="Devos K.M."/>
            <person name="Dvorak J."/>
        </authorList>
    </citation>
    <scope>NUCLEOTIDE SEQUENCE [LARGE SCALE GENOMIC DNA]</scope>
    <source>
        <strain evidence="19">cv. AL8/78</strain>
    </source>
</reference>
<keyword evidence="7" id="KW-0285">Flavoprotein</keyword>
<evidence type="ECO:0000256" key="11">
    <source>
        <dbReference type="ARBA" id="ARBA00023002"/>
    </source>
</evidence>
<keyword evidence="15" id="KW-0003">3Fe-4S</keyword>
<name>A0A453AU19_AEGTS</name>
<evidence type="ECO:0000256" key="15">
    <source>
        <dbReference type="ARBA" id="ARBA00023291"/>
    </source>
</evidence>
<feature type="domain" description="Glutamine amidotransferase type-2" evidence="18">
    <location>
        <begin position="1"/>
        <end position="185"/>
    </location>
</feature>
<evidence type="ECO:0000256" key="5">
    <source>
        <dbReference type="ARBA" id="ARBA00009716"/>
    </source>
</evidence>
<reference evidence="19" key="5">
    <citation type="journal article" date="2021" name="G3 (Bethesda)">
        <title>Aegilops tauschii genome assembly Aet v5.0 features greater sequence contiguity and improved annotation.</title>
        <authorList>
            <person name="Wang L."/>
            <person name="Zhu T."/>
            <person name="Rodriguez J.C."/>
            <person name="Deal K.R."/>
            <person name="Dubcovsky J."/>
            <person name="McGuire P.E."/>
            <person name="Lux T."/>
            <person name="Spannagl M."/>
            <person name="Mayer K.F.X."/>
            <person name="Baldrich P."/>
            <person name="Meyers B.C."/>
            <person name="Huo N."/>
            <person name="Gu Y.Q."/>
            <person name="Zhou H."/>
            <person name="Devos K.M."/>
            <person name="Bennetzen J.L."/>
            <person name="Unver T."/>
            <person name="Budak H."/>
            <person name="Gulick P.J."/>
            <person name="Galiba G."/>
            <person name="Kalapos B."/>
            <person name="Nelson D.R."/>
            <person name="Li P."/>
            <person name="You F.M."/>
            <person name="Luo M.C."/>
            <person name="Dvorak J."/>
        </authorList>
    </citation>
    <scope>NUCLEOTIDE SEQUENCE [LARGE SCALE GENOMIC DNA]</scope>
    <source>
        <strain evidence="19">cv. AL8/78</strain>
    </source>
</reference>
<comment type="pathway">
    <text evidence="3">Energy metabolism; nitrogen metabolism.</text>
</comment>
<keyword evidence="9" id="KW-0479">Metal-binding</keyword>
<comment type="pathway">
    <text evidence="16">Amino-acid biosynthesis; L-glutamate biosynthesis via GLT pathway; L-glutamate from 2-oxoglutarate and L-glutamine (ferredoxin route): step 1/1.</text>
</comment>
<dbReference type="GO" id="GO:0051538">
    <property type="term" value="F:3 iron, 4 sulfur cluster binding"/>
    <property type="evidence" value="ECO:0007669"/>
    <property type="project" value="UniProtKB-KW"/>
</dbReference>
<reference evidence="19" key="4">
    <citation type="submission" date="2019-03" db="UniProtKB">
        <authorList>
            <consortium name="EnsemblPlants"/>
        </authorList>
    </citation>
    <scope>IDENTIFICATION</scope>
</reference>
<evidence type="ECO:0000256" key="17">
    <source>
        <dbReference type="ARBA" id="ARBA00039085"/>
    </source>
</evidence>
<dbReference type="GO" id="GO:0006537">
    <property type="term" value="P:glutamate biosynthetic process"/>
    <property type="evidence" value="ECO:0007669"/>
    <property type="project" value="UniProtKB-KW"/>
</dbReference>
<evidence type="ECO:0000256" key="14">
    <source>
        <dbReference type="ARBA" id="ARBA00023164"/>
    </source>
</evidence>
<evidence type="ECO:0000259" key="18">
    <source>
        <dbReference type="Pfam" id="PF00310"/>
    </source>
</evidence>
<dbReference type="GO" id="GO:0046872">
    <property type="term" value="F:metal ion binding"/>
    <property type="evidence" value="ECO:0007669"/>
    <property type="project" value="UniProtKB-KW"/>
</dbReference>
<evidence type="ECO:0000256" key="6">
    <source>
        <dbReference type="ARBA" id="ARBA00022605"/>
    </source>
</evidence>
<reference evidence="20" key="1">
    <citation type="journal article" date="2014" name="Science">
        <title>Ancient hybridizations among the ancestral genomes of bread wheat.</title>
        <authorList>
            <consortium name="International Wheat Genome Sequencing Consortium,"/>
            <person name="Marcussen T."/>
            <person name="Sandve S.R."/>
            <person name="Heier L."/>
            <person name="Spannagl M."/>
            <person name="Pfeifer M."/>
            <person name="Jakobsen K.S."/>
            <person name="Wulff B.B."/>
            <person name="Steuernagel B."/>
            <person name="Mayer K.F."/>
            <person name="Olsen O.A."/>
        </authorList>
    </citation>
    <scope>NUCLEOTIDE SEQUENCE [LARGE SCALE GENOMIC DNA]</scope>
    <source>
        <strain evidence="20">cv. AL8/78</strain>
    </source>
</reference>
<dbReference type="EnsemblPlants" id="AET2Gv20260800.21">
    <property type="protein sequence ID" value="AET2Gv20260800.21"/>
    <property type="gene ID" value="AET2Gv20260800"/>
</dbReference>
<comment type="similarity">
    <text evidence="5">Belongs to the glutamate synthase family.</text>
</comment>
<comment type="cofactor">
    <cofactor evidence="2">
        <name>[3Fe-4S] cluster</name>
        <dbReference type="ChEBI" id="CHEBI:21137"/>
    </cofactor>
</comment>
<dbReference type="Gene3D" id="3.60.20.10">
    <property type="entry name" value="Glutamine Phosphoribosylpyrophosphate, subunit 1, domain 1"/>
    <property type="match status" value="1"/>
</dbReference>
<keyword evidence="11" id="KW-0560">Oxidoreductase</keyword>
<keyword evidence="14" id="KW-0314">Glutamate biosynthesis</keyword>
<evidence type="ECO:0000256" key="7">
    <source>
        <dbReference type="ARBA" id="ARBA00022630"/>
    </source>
</evidence>
<evidence type="ECO:0000256" key="13">
    <source>
        <dbReference type="ARBA" id="ARBA00023014"/>
    </source>
</evidence>
<evidence type="ECO:0000256" key="12">
    <source>
        <dbReference type="ARBA" id="ARBA00023004"/>
    </source>
</evidence>
<dbReference type="Gramene" id="AET2Gv20260800.21">
    <property type="protein sequence ID" value="AET2Gv20260800.21"/>
    <property type="gene ID" value="AET2Gv20260800"/>
</dbReference>
<dbReference type="PANTHER" id="PTHR11938:SF133">
    <property type="entry name" value="GLUTAMATE SYNTHASE (NADH)"/>
    <property type="match status" value="1"/>
</dbReference>
<evidence type="ECO:0000313" key="20">
    <source>
        <dbReference type="Proteomes" id="UP000015105"/>
    </source>
</evidence>
<evidence type="ECO:0000256" key="16">
    <source>
        <dbReference type="ARBA" id="ARBA00037928"/>
    </source>
</evidence>
<evidence type="ECO:0000256" key="8">
    <source>
        <dbReference type="ARBA" id="ARBA00022643"/>
    </source>
</evidence>
<dbReference type="AlphaFoldDB" id="A0A453AU19"/>
<evidence type="ECO:0000256" key="9">
    <source>
        <dbReference type="ARBA" id="ARBA00022723"/>
    </source>
</evidence>
<keyword evidence="20" id="KW-1185">Reference proteome</keyword>
<protein>
    <recommendedName>
        <fullName evidence="17">glutamate synthase (ferredoxin)</fullName>
        <ecNumber evidence="17">1.4.7.1</ecNumber>
    </recommendedName>
</protein>
<keyword evidence="8" id="KW-0288">FMN</keyword>
<dbReference type="InterPro" id="IPR029055">
    <property type="entry name" value="Ntn_hydrolases_N"/>
</dbReference>
<evidence type="ECO:0000256" key="1">
    <source>
        <dbReference type="ARBA" id="ARBA00001917"/>
    </source>
</evidence>
<keyword evidence="6" id="KW-0028">Amino-acid biosynthesis</keyword>
<dbReference type="InterPro" id="IPR017932">
    <property type="entry name" value="GATase_2_dom"/>
</dbReference>
<keyword evidence="10" id="KW-0315">Glutamine amidotransferase</keyword>
<dbReference type="SUPFAM" id="SSF56235">
    <property type="entry name" value="N-terminal nucleophile aminohydrolases (Ntn hydrolases)"/>
    <property type="match status" value="1"/>
</dbReference>
<evidence type="ECO:0000313" key="19">
    <source>
        <dbReference type="EnsemblPlants" id="AET2Gv20260800.21"/>
    </source>
</evidence>
<proteinExistence type="inferred from homology"/>
<dbReference type="InterPro" id="IPR050711">
    <property type="entry name" value="ET-N_metabolism_enzyme"/>
</dbReference>
<dbReference type="Proteomes" id="UP000015105">
    <property type="component" value="Chromosome 2D"/>
</dbReference>
<dbReference type="GO" id="GO:0016041">
    <property type="term" value="F:glutamate synthase (ferredoxin) activity"/>
    <property type="evidence" value="ECO:0007669"/>
    <property type="project" value="UniProtKB-EC"/>
</dbReference>
<sequence>QGNLNWMRSREATIQSPVWRGRENELRPFGDPKASDSANLDSAAELLLRSGRSPAEAMMMLVPEAYKNHPTLSVKYPEVIDFYEYYKGQMEAWDGPALLLFSDGRTVGACLDRNGLRPARYWKTSDGFVYVASEVGVIPMDESKVVMKGRLGPGMMITVDLETGQVLENTEVKKNVASAKPYGTWLQESTRSIKPVNFQSSPVMDNETILRHQQ</sequence>
<accession>A0A453AU19</accession>
<evidence type="ECO:0000256" key="4">
    <source>
        <dbReference type="ARBA" id="ARBA00004909"/>
    </source>
</evidence>
<comment type="cofactor">
    <cofactor evidence="1">
        <name>FMN</name>
        <dbReference type="ChEBI" id="CHEBI:58210"/>
    </cofactor>
</comment>